<reference evidence="1 2" key="1">
    <citation type="journal article" date="2008" name="Int. J. Syst. Evol. Microbiol.">
        <title>Nocardioides daphniae sp. nov., isolated from Daphnia cucullata (Crustacea: Cladocera).</title>
        <authorList>
            <person name="Toth E.M."/>
            <person name="Keki Z."/>
            <person name="Homonnay Z.G."/>
            <person name="Borsodi A.K."/>
            <person name="Marialigeti K."/>
            <person name="Schumann P."/>
        </authorList>
    </citation>
    <scope>NUCLEOTIDE SEQUENCE [LARGE SCALE GENOMIC DNA]</scope>
    <source>
        <strain evidence="1 2">JCM 16608</strain>
    </source>
</reference>
<name>A0A4P7UC12_9ACTN</name>
<dbReference type="Proteomes" id="UP000297025">
    <property type="component" value="Chromosome"/>
</dbReference>
<sequence length="304" mass="33265">MKKAMAASRSRTAIPTFSSLIAMLCTLVTCRRPVEEVGPRPCRASRGRSILRGGAPAPECRPPAGGGGPMTLSHGYGVAVGSFVEFTRDPAEEYGHWYHGHLVIATPSGHYRAALDVDKPGGGISYRIVDDLRSHDLGPVAGLAPGFHVLAATPTSGALDYVRSPVLRDGFVVRWVRIWFKLWYASWLDRILGRLHPVARWIPRLRWRSFPWLPSSGDHTLNVLEALLPTATRIYIFGEPFTTGLGVHNVHQNQGDPPGPHQVENGIWQDGAVAVRTAGDHVTIWQVKFNTQSLRTGDDGLPLP</sequence>
<dbReference type="EMBL" id="CP038462">
    <property type="protein sequence ID" value="QCC77732.1"/>
    <property type="molecule type" value="Genomic_DNA"/>
</dbReference>
<proteinExistence type="predicted"/>
<protein>
    <submittedName>
        <fullName evidence="1">DUF2278 family protein</fullName>
    </submittedName>
</protein>
<dbReference type="KEGG" id="ndp:E2C04_12060"/>
<organism evidence="1 2">
    <name type="scientific">Nocardioides daphniae</name>
    <dbReference type="NCBI Taxonomy" id="402297"/>
    <lineage>
        <taxon>Bacteria</taxon>
        <taxon>Bacillati</taxon>
        <taxon>Actinomycetota</taxon>
        <taxon>Actinomycetes</taxon>
        <taxon>Propionibacteriales</taxon>
        <taxon>Nocardioidaceae</taxon>
        <taxon>Nocardioides</taxon>
    </lineage>
</organism>
<dbReference type="AlphaFoldDB" id="A0A4P7UC12"/>
<accession>A0A4P7UC12</accession>
<gene>
    <name evidence="1" type="ORF">E2C04_12060</name>
</gene>
<evidence type="ECO:0000313" key="1">
    <source>
        <dbReference type="EMBL" id="QCC77732.1"/>
    </source>
</evidence>
<dbReference type="Pfam" id="PF10042">
    <property type="entry name" value="DUF2278"/>
    <property type="match status" value="1"/>
</dbReference>
<evidence type="ECO:0000313" key="2">
    <source>
        <dbReference type="Proteomes" id="UP000297025"/>
    </source>
</evidence>
<dbReference type="InterPro" id="IPR019268">
    <property type="entry name" value="DUF2278"/>
</dbReference>